<gene>
    <name evidence="2" type="ORF">L4923_29690</name>
</gene>
<keyword evidence="3" id="KW-1185">Reference proteome</keyword>
<sequence length="127" mass="13521">AVAAKPATKAAKAPAAKPAASKPAAASQPAKAAAAKTAKATSAKPDDLRRLIGIGPVNQRRLKEHGITTFAQIAGWTADDIKRVEEYLQFDGRIERERWVEQAKLLAAGNEKEFARRFPTASGSDNT</sequence>
<dbReference type="Gene3D" id="1.10.150.20">
    <property type="entry name" value="5' to 3' exonuclease, C-terminal subdomain"/>
    <property type="match status" value="1"/>
</dbReference>
<feature type="compositionally biased region" description="Low complexity" evidence="1">
    <location>
        <begin position="1"/>
        <end position="43"/>
    </location>
</feature>
<dbReference type="EMBL" id="JAKREW010000079">
    <property type="protein sequence ID" value="MCG7509213.1"/>
    <property type="molecule type" value="Genomic_DNA"/>
</dbReference>
<dbReference type="Proteomes" id="UP001201701">
    <property type="component" value="Unassembled WGS sequence"/>
</dbReference>
<evidence type="ECO:0000256" key="1">
    <source>
        <dbReference type="SAM" id="MobiDB-lite"/>
    </source>
</evidence>
<reference evidence="2 3" key="1">
    <citation type="submission" date="2022-02" db="EMBL/GenBank/DDBJ databases">
        <title>Draft genome sequence of Mezorhizobium retamae strain IRAMC:0171 isolated from Retama raetam nodules.</title>
        <authorList>
            <person name="Bengaied R."/>
            <person name="Sbissi I."/>
            <person name="Huber K."/>
            <person name="Ghodbane F."/>
            <person name="Nouioui I."/>
            <person name="Tarhouni M."/>
            <person name="Gtari M."/>
        </authorList>
    </citation>
    <scope>NUCLEOTIDE SEQUENCE [LARGE SCALE GENOMIC DNA]</scope>
    <source>
        <strain evidence="2 3">IRAMC:0171</strain>
    </source>
</reference>
<organism evidence="2 3">
    <name type="scientific">Mesorhizobium retamae</name>
    <dbReference type="NCBI Taxonomy" id="2912854"/>
    <lineage>
        <taxon>Bacteria</taxon>
        <taxon>Pseudomonadati</taxon>
        <taxon>Pseudomonadota</taxon>
        <taxon>Alphaproteobacteria</taxon>
        <taxon>Hyphomicrobiales</taxon>
        <taxon>Phyllobacteriaceae</taxon>
        <taxon>Mesorhizobium</taxon>
    </lineage>
</organism>
<comment type="caution">
    <text evidence="2">The sequence shown here is derived from an EMBL/GenBank/DDBJ whole genome shotgun (WGS) entry which is preliminary data.</text>
</comment>
<evidence type="ECO:0000313" key="3">
    <source>
        <dbReference type="Proteomes" id="UP001201701"/>
    </source>
</evidence>
<name>A0ABS9QP37_9HYPH</name>
<protein>
    <submittedName>
        <fullName evidence="2">Proton-conducting membrane transporter</fullName>
    </submittedName>
</protein>
<feature type="non-terminal residue" evidence="2">
    <location>
        <position position="1"/>
    </location>
</feature>
<feature type="region of interest" description="Disordered" evidence="1">
    <location>
        <begin position="1"/>
        <end position="47"/>
    </location>
</feature>
<evidence type="ECO:0000313" key="2">
    <source>
        <dbReference type="EMBL" id="MCG7509213.1"/>
    </source>
</evidence>
<accession>A0ABS9QP37</accession>
<proteinExistence type="predicted"/>